<sequence length="451" mass="51386">MKFPKIILLAGMLSLTYACSDENLSDTSVVKIENEVADAEFDKWLQKNYADPYNINFNYRYVDKLVHSPFNVIPADVAKSRALAVLIKKVWMDAYEEVAGKDFLKKKCFREFQLIGSPQVKDNGAITLGQAEGGIMVTLFRVNELDPAHIYINQTNHYEPKDKTPLDLNHWFFHTMHHEFMHILTQTKNYSTDFQTISSGKYHAADWVNLKDEDAAKEGFVTGYASKEYNEDIAELYSTYVTLTEDAWQEILDHGVIVKTDEAGNVLYQQDKRGNYIYEEGPDGNPAYLTDKDGFLVPEKDANGSIVYQKDQKGNYLYFKNGTEKIPMYAGHGPLFYVYEEGNIIPLYADASGKLKPVTETVGDPIYEKNEAGQTVYDASGKPVPAYYKIPVFEYKKLPVVDTTGKDAILKKMAIIRTYFKDSWGLDLDKIREVVLRKSKEAENMDLTKLP</sequence>
<reference evidence="2 3" key="1">
    <citation type="submission" date="2014-07" db="EMBL/GenBank/DDBJ databases">
        <authorList>
            <person name="McCorrison J."/>
            <person name="Sanka R."/>
            <person name="Torralba M."/>
            <person name="Gillis M."/>
            <person name="Haft D.H."/>
            <person name="Methe B."/>
            <person name="Sutton G."/>
            <person name="Nelson K.E."/>
        </authorList>
    </citation>
    <scope>NUCLEOTIDE SEQUENCE [LARGE SCALE GENOMIC DNA]</scope>
    <source>
        <strain evidence="2 3">DNF00320</strain>
    </source>
</reference>
<evidence type="ECO:0008006" key="4">
    <source>
        <dbReference type="Google" id="ProtNLM"/>
    </source>
</evidence>
<gene>
    <name evidence="2" type="ORF">HMPREF0647_09675</name>
</gene>
<feature type="signal peptide" evidence="1">
    <location>
        <begin position="1"/>
        <end position="20"/>
    </location>
</feature>
<evidence type="ECO:0000256" key="1">
    <source>
        <dbReference type="SAM" id="SignalP"/>
    </source>
</evidence>
<protein>
    <recommendedName>
        <fullName evidence="4">Substrate import-associated zinc metallohydrolase lipoprotein</fullName>
    </recommendedName>
</protein>
<proteinExistence type="predicted"/>
<dbReference type="NCBIfam" id="TIGR04549">
    <property type="entry name" value="LP_HExxH_w_tonB"/>
    <property type="match status" value="1"/>
</dbReference>
<accession>A0A096A8Z4</accession>
<name>A0A096A8Z4_9BACT</name>
<organism evidence="2 3">
    <name type="scientific">Prevotella bivia DNF00320</name>
    <dbReference type="NCBI Taxonomy" id="1401068"/>
    <lineage>
        <taxon>Bacteria</taxon>
        <taxon>Pseudomonadati</taxon>
        <taxon>Bacteroidota</taxon>
        <taxon>Bacteroidia</taxon>
        <taxon>Bacteroidales</taxon>
        <taxon>Prevotellaceae</taxon>
        <taxon>Prevotella</taxon>
    </lineage>
</organism>
<dbReference type="Gene3D" id="3.40.390.70">
    <property type="match status" value="2"/>
</dbReference>
<dbReference type="Proteomes" id="UP000029525">
    <property type="component" value="Unassembled WGS sequence"/>
</dbReference>
<keyword evidence="1" id="KW-0732">Signal</keyword>
<dbReference type="OrthoDB" id="1113652at2"/>
<dbReference type="EMBL" id="JRNQ01000075">
    <property type="protein sequence ID" value="KGF43578.1"/>
    <property type="molecule type" value="Genomic_DNA"/>
</dbReference>
<dbReference type="AlphaFoldDB" id="A0A096A8Z4"/>
<evidence type="ECO:0000313" key="3">
    <source>
        <dbReference type="Proteomes" id="UP000029525"/>
    </source>
</evidence>
<feature type="chain" id="PRO_5001915069" description="Substrate import-associated zinc metallohydrolase lipoprotein" evidence="1">
    <location>
        <begin position="21"/>
        <end position="451"/>
    </location>
</feature>
<evidence type="ECO:0000313" key="2">
    <source>
        <dbReference type="EMBL" id="KGF43578.1"/>
    </source>
</evidence>
<dbReference type="Pfam" id="PF15890">
    <property type="entry name" value="Peptidase_Mx1"/>
    <property type="match status" value="1"/>
</dbReference>
<dbReference type="RefSeq" id="WP_036868282.1">
    <property type="nucleotide sequence ID" value="NZ_JRNQ01000075.1"/>
</dbReference>
<dbReference type="PROSITE" id="PS51257">
    <property type="entry name" value="PROKAR_LIPOPROTEIN"/>
    <property type="match status" value="1"/>
</dbReference>
<comment type="caution">
    <text evidence="2">The sequence shown here is derived from an EMBL/GenBank/DDBJ whole genome shotgun (WGS) entry which is preliminary data.</text>
</comment>
<dbReference type="InterPro" id="IPR030890">
    <property type="entry name" value="LP_HExxH_w_TonB"/>
</dbReference>